<dbReference type="AlphaFoldDB" id="A0A1R3TKR5"/>
<dbReference type="InterPro" id="IPR011050">
    <property type="entry name" value="Pectin_lyase_fold/virulence"/>
</dbReference>
<dbReference type="PROSITE" id="PS51208">
    <property type="entry name" value="AUTOTRANSPORTER"/>
    <property type="match status" value="1"/>
</dbReference>
<organism evidence="2 3">
    <name type="scientific">Agrobacterium rosae</name>
    <dbReference type="NCBI Taxonomy" id="1972867"/>
    <lineage>
        <taxon>Bacteria</taxon>
        <taxon>Pseudomonadati</taxon>
        <taxon>Pseudomonadota</taxon>
        <taxon>Alphaproteobacteria</taxon>
        <taxon>Hyphomicrobiales</taxon>
        <taxon>Rhizobiaceae</taxon>
        <taxon>Rhizobium/Agrobacterium group</taxon>
        <taxon>Agrobacterium</taxon>
    </lineage>
</organism>
<dbReference type="GO" id="GO:0019867">
    <property type="term" value="C:outer membrane"/>
    <property type="evidence" value="ECO:0007669"/>
    <property type="project" value="InterPro"/>
</dbReference>
<evidence type="ECO:0000313" key="3">
    <source>
        <dbReference type="Proteomes" id="UP000187891"/>
    </source>
</evidence>
<keyword evidence="2" id="KW-0378">Hydrolase</keyword>
<keyword evidence="2" id="KW-0645">Protease</keyword>
<dbReference type="EC" id="3.4.21.-" evidence="2"/>
<dbReference type="SUPFAM" id="SSF103515">
    <property type="entry name" value="Autotransporter"/>
    <property type="match status" value="1"/>
</dbReference>
<dbReference type="Gene3D" id="2.40.128.130">
    <property type="entry name" value="Autotransporter beta-domain"/>
    <property type="match status" value="1"/>
</dbReference>
<dbReference type="InterPro" id="IPR005546">
    <property type="entry name" value="Autotransporte_beta"/>
</dbReference>
<dbReference type="GO" id="GO:0006508">
    <property type="term" value="P:proteolysis"/>
    <property type="evidence" value="ECO:0007669"/>
    <property type="project" value="UniProtKB-KW"/>
</dbReference>
<dbReference type="Proteomes" id="UP000187891">
    <property type="component" value="Unassembled WGS sequence"/>
</dbReference>
<feature type="domain" description="Autotransporter" evidence="1">
    <location>
        <begin position="926"/>
        <end position="1198"/>
    </location>
</feature>
<sequence>MLENLMMPTHGSRRVKGAASLSRGMLLASTVLLTLPPFAWAEPLFTVYDSLGNAVNTNTTAVGNGSIYVGYGSNGGLTVSDGALLSGVEGYIGQVSGVTGEVIVTGPETTWDTSGNLVVGNSGDGSLKIENSGLVESQTAYIGYNADSLGAVTVLGQGSTWQNTTLYVGYSGTGTLNIKDGGVVKGLNAYVGNNADGTGNVTVSGAGSTWTNSNVLNIGGVDGTGTLNVKDGGLVENKYGYLGNNAGSAGTVTVTGTGSTWLNTLGLYTGFYGNGTLNIEDGGLVESQESYIGLFTGSVGTATVLGSGSTLTSTNLYIGNDGNGTLNIEDGGLVESQESYIGLFTGSVGTATVLGSGSTLTSTNLYIGNDGNGTLNIEDGGLVESTYGFIGNNIDGVGAVTVTGVGSKWQNASNIFVGKDGNGTLNIEDGGSIESRTTQIGSSTDARGKVTVTGNGSKWSDSGNIFVGYAGEGTLNVEDGGVVEDVKGFIGYNGGSKGVVTVTGDRSIWANSDKLYVGNLGDGTLMIQDGGVVSVGSLEEDGSYDGITYIAYQPGSTGILIIGAAAGDDAVAAGTLKTETIKFGQGGTGTILFNHTDTDYSFSANINGNGEIHQLSGVTTLSGDSSNFSGITNVDGGTLNVTGTLKGTLNAYDGGTIAGAGTIGSTTIEDGGILSPGGLNRIIYSRGAYSSMTVPSVIGTLTVDGDLILRDGSTYAVDLSSTTSDLTQVSGTATIEVGAGVKVTSLDSANSYTTAQKYKIISTGDGLTGTFTGLTNTASAFLDITTSYDDDNAYLNVALKSSGGNSGGGSGVFEPVANTTNQHSVASALDTLDQTDSASLDLRSKLLLLSADEARQTYQQLSGDVYATAQGAFVQTNRAVNTALNSRVRAVTDGVAAPSSMALGYAEEKETPKNEQFSAFEPKKSFDPDRFATWINGFGSWGKVSGVDGESDTDISNGGVLVGGDVAVGNDWRVGVLGGYSRSFFDTDSSSGSSTNYHLGAYSGTKWGPVAVRSGVNYTWHNVDTTRNVNALGQTLSGDYDASSLNAYGELAYRLNLGKSALEPFAALAHSRTKTDGFSETGGTAALTVDSSSMNTTFTTIGLRTSTDFDLAGVASVARGTIGWMHAYGDVDPVSSARFLTGDSFAVSSTPIDRNAALLEAGVDLTITPASTLSFTYNGQIGSNAYDHGANAKLRVKF</sequence>
<dbReference type="InterPro" id="IPR006315">
    <property type="entry name" value="OM_autotransptr_brl_dom"/>
</dbReference>
<dbReference type="NCBIfam" id="TIGR04393">
    <property type="entry name" value="rpt_T5SS_PEPC"/>
    <property type="match status" value="9"/>
</dbReference>
<gene>
    <name evidence="2" type="ORF">DSM25559_0960</name>
</gene>
<dbReference type="SUPFAM" id="SSF51126">
    <property type="entry name" value="Pectin lyase-like"/>
    <property type="match status" value="1"/>
</dbReference>
<reference evidence="3" key="1">
    <citation type="submission" date="2016-10" db="EMBL/GenBank/DDBJ databases">
        <authorList>
            <person name="Wibberg D."/>
        </authorList>
    </citation>
    <scope>NUCLEOTIDE SEQUENCE [LARGE SCALE GENOMIC DNA]</scope>
</reference>
<dbReference type="InterPro" id="IPR036709">
    <property type="entry name" value="Autotransporte_beta_dom_sf"/>
</dbReference>
<accession>A0A1R3TKR5</accession>
<evidence type="ECO:0000313" key="2">
    <source>
        <dbReference type="EMBL" id="SCX10761.1"/>
    </source>
</evidence>
<dbReference type="GO" id="GO:0008233">
    <property type="term" value="F:peptidase activity"/>
    <property type="evidence" value="ECO:0007669"/>
    <property type="project" value="UniProtKB-KW"/>
</dbReference>
<dbReference type="RefSeq" id="WP_083731412.1">
    <property type="nucleotide sequence ID" value="NZ_FMUE01000002.1"/>
</dbReference>
<dbReference type="Pfam" id="PF03797">
    <property type="entry name" value="Autotransporter"/>
    <property type="match status" value="1"/>
</dbReference>
<dbReference type="InterPro" id="IPR030895">
    <property type="entry name" value="T5SS_PEPC_rpt"/>
</dbReference>
<dbReference type="EMBL" id="FMUE01000002">
    <property type="protein sequence ID" value="SCX10761.1"/>
    <property type="molecule type" value="Genomic_DNA"/>
</dbReference>
<dbReference type="SMART" id="SM00869">
    <property type="entry name" value="Autotransporter"/>
    <property type="match status" value="1"/>
</dbReference>
<evidence type="ECO:0000259" key="1">
    <source>
        <dbReference type="PROSITE" id="PS51208"/>
    </source>
</evidence>
<dbReference type="STRING" id="1907666.DSM25559_0960"/>
<proteinExistence type="predicted"/>
<dbReference type="NCBIfam" id="TIGR01414">
    <property type="entry name" value="autotrans_barl"/>
    <property type="match status" value="1"/>
</dbReference>
<protein>
    <submittedName>
        <fullName evidence="2">Extracellular serine protease</fullName>
        <ecNumber evidence="2">3.4.21.-</ecNumber>
    </submittedName>
</protein>
<name>A0A1R3TKR5_9HYPH</name>